<dbReference type="Pfam" id="PF18826">
    <property type="entry name" value="bVLRF1"/>
    <property type="match status" value="1"/>
</dbReference>
<comment type="caution">
    <text evidence="2">The sequence shown here is derived from an EMBL/GenBank/DDBJ whole genome shotgun (WGS) entry which is preliminary data.</text>
</comment>
<gene>
    <name evidence="2" type="ORF">GCM10007049_07810</name>
</gene>
<dbReference type="InterPro" id="IPR041175">
    <property type="entry name" value="VLRF1/Vms1"/>
</dbReference>
<reference evidence="2" key="1">
    <citation type="journal article" date="2014" name="Int. J. Syst. Evol. Microbiol.">
        <title>Complete genome sequence of Corynebacterium casei LMG S-19264T (=DSM 44701T), isolated from a smear-ripened cheese.</title>
        <authorList>
            <consortium name="US DOE Joint Genome Institute (JGI-PGF)"/>
            <person name="Walter F."/>
            <person name="Albersmeier A."/>
            <person name="Kalinowski J."/>
            <person name="Ruckert C."/>
        </authorList>
    </citation>
    <scope>NUCLEOTIDE SEQUENCE</scope>
    <source>
        <strain evidence="2">KCTC 12368</strain>
    </source>
</reference>
<reference evidence="2" key="2">
    <citation type="submission" date="2020-09" db="EMBL/GenBank/DDBJ databases">
        <authorList>
            <person name="Sun Q."/>
            <person name="Kim S."/>
        </authorList>
    </citation>
    <scope>NUCLEOTIDE SEQUENCE</scope>
    <source>
        <strain evidence="2">KCTC 12368</strain>
    </source>
</reference>
<evidence type="ECO:0000259" key="1">
    <source>
        <dbReference type="PROSITE" id="PS52044"/>
    </source>
</evidence>
<accession>A0A918PPI0</accession>
<name>A0A918PPI0_9BACT</name>
<protein>
    <recommendedName>
        <fullName evidence="1">VLRF1 domain-containing protein</fullName>
    </recommendedName>
</protein>
<proteinExistence type="predicted"/>
<evidence type="ECO:0000313" key="3">
    <source>
        <dbReference type="Proteomes" id="UP000619457"/>
    </source>
</evidence>
<feature type="domain" description="VLRF1" evidence="1">
    <location>
        <begin position="64"/>
        <end position="204"/>
    </location>
</feature>
<evidence type="ECO:0000313" key="2">
    <source>
        <dbReference type="EMBL" id="GGZ17619.1"/>
    </source>
</evidence>
<dbReference type="Proteomes" id="UP000619457">
    <property type="component" value="Unassembled WGS sequence"/>
</dbReference>
<dbReference type="AlphaFoldDB" id="A0A918PPI0"/>
<sequence length="236" mass="27280">MKVKEVSSAECAQIVERLKTAPFSMEINDTKNTINYFLEEEKCLSIRAPFFWTDLLQPLTNTLDNFNYALLMVRSGIASIGYFENGENMDHKVFRAYMVRKKQGKSQIKYLKTKGKSRAGSRVRLAETLEFFEEINERLAYYEQTFRIDKLGLACATTLIPYLFDASKVLPIPKKDLRWAKIPKHIGNPTYESLLETNQFLLRGTISYDIRFASWVEGQASSGPKETEQNEDLDDW</sequence>
<dbReference type="EMBL" id="BMWX01000001">
    <property type="protein sequence ID" value="GGZ17619.1"/>
    <property type="molecule type" value="Genomic_DNA"/>
</dbReference>
<organism evidence="2 3">
    <name type="scientific">Echinicola pacifica</name>
    <dbReference type="NCBI Taxonomy" id="346377"/>
    <lineage>
        <taxon>Bacteria</taxon>
        <taxon>Pseudomonadati</taxon>
        <taxon>Bacteroidota</taxon>
        <taxon>Cytophagia</taxon>
        <taxon>Cytophagales</taxon>
        <taxon>Cyclobacteriaceae</taxon>
        <taxon>Echinicola</taxon>
    </lineage>
</organism>
<dbReference type="RefSeq" id="WP_018473944.1">
    <property type="nucleotide sequence ID" value="NZ_BMWX01000001.1"/>
</dbReference>
<keyword evidence="3" id="KW-1185">Reference proteome</keyword>
<dbReference type="PROSITE" id="PS52044">
    <property type="entry name" value="VLRF1"/>
    <property type="match status" value="1"/>
</dbReference>